<sequence>MSKLIKGYYNALLILKSKSQFVIQKNIQQIHNIFLKIVKLNQNNNYFQAEQFKQEKINELNNQSQLKYLMRLFEQILLQAIQEIKDKKRNPFYLQNCQTDYINCFSNRFCGIPKFKSAQLQKGLARTGNNTDPRTPVLWSGPWKKAEFCQSPNPIPCFEQGNGILSLFVNPLRRFKVGNKSHIIIFHKKIQFQKIKFLNKNLLINYLQ</sequence>
<evidence type="ECO:0000313" key="2">
    <source>
        <dbReference type="Proteomes" id="UP000689195"/>
    </source>
</evidence>
<organism evidence="1 2">
    <name type="scientific">Paramecium pentaurelia</name>
    <dbReference type="NCBI Taxonomy" id="43138"/>
    <lineage>
        <taxon>Eukaryota</taxon>
        <taxon>Sar</taxon>
        <taxon>Alveolata</taxon>
        <taxon>Ciliophora</taxon>
        <taxon>Intramacronucleata</taxon>
        <taxon>Oligohymenophorea</taxon>
        <taxon>Peniculida</taxon>
        <taxon>Parameciidae</taxon>
        <taxon>Paramecium</taxon>
    </lineage>
</organism>
<dbReference type="AlphaFoldDB" id="A0A8S1X0R0"/>
<accession>A0A8S1X0R0</accession>
<proteinExistence type="predicted"/>
<reference evidence="1" key="1">
    <citation type="submission" date="2021-01" db="EMBL/GenBank/DDBJ databases">
        <authorList>
            <consortium name="Genoscope - CEA"/>
            <person name="William W."/>
        </authorList>
    </citation>
    <scope>NUCLEOTIDE SEQUENCE</scope>
</reference>
<dbReference type="EMBL" id="CAJJDO010000106">
    <property type="protein sequence ID" value="CAD8194481.1"/>
    <property type="molecule type" value="Genomic_DNA"/>
</dbReference>
<evidence type="ECO:0000313" key="1">
    <source>
        <dbReference type="EMBL" id="CAD8194481.1"/>
    </source>
</evidence>
<keyword evidence="2" id="KW-1185">Reference proteome</keyword>
<gene>
    <name evidence="1" type="ORF">PPENT_87.1.T1060217</name>
</gene>
<name>A0A8S1X0R0_9CILI</name>
<comment type="caution">
    <text evidence="1">The sequence shown here is derived from an EMBL/GenBank/DDBJ whole genome shotgun (WGS) entry which is preliminary data.</text>
</comment>
<dbReference type="Proteomes" id="UP000689195">
    <property type="component" value="Unassembled WGS sequence"/>
</dbReference>
<protein>
    <submittedName>
        <fullName evidence="1">Uncharacterized protein</fullName>
    </submittedName>
</protein>